<sequence>MKNLLKSNLLVLLAASAITIASCGKDDDIIDSGQNGVLPNNTVITGDITSNVTLGKGNTYFLKGGVHVKANNTIKIEEGVTIKSDAVEVATAYLLIEPGAKIDAQGTATAPIVMTSGKATPMEQDWGGLIICGKAPSNPGATVASEMGAGVNYGGTDVNDNSGIIRYVRVEYTGKKQTATKEHNGITFEGVGAGTKVEYICSYRGGDDGFEMFGGTVDIKYAVVFGAQDDLFDWTFGWKGKGQFWVGIQNSNTGSVADRGFEADNNGSNNAAAPFSEPTISNVTLVGSLTAKTGDDPLTAIETGKTIGLKLREGTKAKLYNFVIYNFSNGIDIEHNQSLANMADGSLFLKNSDVVNVNPHVFKNTTPSGGTRPSFTGTNMLIDATYLNTFTATSTTPSYISNVYVGTSATGAFNPTTLGSYFTAAQYKGAVQSSNNWVTTGTWARVN</sequence>
<gene>
    <name evidence="2" type="ORF">ACFSSE_03580</name>
</gene>
<protein>
    <recommendedName>
        <fullName evidence="4">T9SS C-terminal target domain-containing protein</fullName>
    </recommendedName>
</protein>
<dbReference type="PROSITE" id="PS51257">
    <property type="entry name" value="PROKAR_LIPOPROTEIN"/>
    <property type="match status" value="1"/>
</dbReference>
<accession>A0ABW5TQN5</accession>
<evidence type="ECO:0000313" key="2">
    <source>
        <dbReference type="EMBL" id="MFD2730773.1"/>
    </source>
</evidence>
<keyword evidence="1" id="KW-0732">Signal</keyword>
<dbReference type="PANTHER" id="PTHR41339">
    <property type="entry name" value="LIPL48"/>
    <property type="match status" value="1"/>
</dbReference>
<name>A0ABW5TQN5_9SPHI</name>
<keyword evidence="3" id="KW-1185">Reference proteome</keyword>
<dbReference type="PANTHER" id="PTHR41339:SF1">
    <property type="entry name" value="SECRETED PROTEIN"/>
    <property type="match status" value="1"/>
</dbReference>
<organism evidence="2 3">
    <name type="scientific">Pedobacter alpinus</name>
    <dbReference type="NCBI Taxonomy" id="1590643"/>
    <lineage>
        <taxon>Bacteria</taxon>
        <taxon>Pseudomonadati</taxon>
        <taxon>Bacteroidota</taxon>
        <taxon>Sphingobacteriia</taxon>
        <taxon>Sphingobacteriales</taxon>
        <taxon>Sphingobacteriaceae</taxon>
        <taxon>Pedobacter</taxon>
    </lineage>
</organism>
<evidence type="ECO:0000313" key="3">
    <source>
        <dbReference type="Proteomes" id="UP001597546"/>
    </source>
</evidence>
<feature type="chain" id="PRO_5046991635" description="T9SS C-terminal target domain-containing protein" evidence="1">
    <location>
        <begin position="22"/>
        <end position="447"/>
    </location>
</feature>
<dbReference type="EMBL" id="JBHULV010000008">
    <property type="protein sequence ID" value="MFD2730773.1"/>
    <property type="molecule type" value="Genomic_DNA"/>
</dbReference>
<comment type="caution">
    <text evidence="2">The sequence shown here is derived from an EMBL/GenBank/DDBJ whole genome shotgun (WGS) entry which is preliminary data.</text>
</comment>
<evidence type="ECO:0000256" key="1">
    <source>
        <dbReference type="SAM" id="SignalP"/>
    </source>
</evidence>
<dbReference type="Proteomes" id="UP001597546">
    <property type="component" value="Unassembled WGS sequence"/>
</dbReference>
<dbReference type="RefSeq" id="WP_379044542.1">
    <property type="nucleotide sequence ID" value="NZ_JBHSKW010000042.1"/>
</dbReference>
<proteinExistence type="predicted"/>
<reference evidence="3" key="1">
    <citation type="journal article" date="2019" name="Int. J. Syst. Evol. Microbiol.">
        <title>The Global Catalogue of Microorganisms (GCM) 10K type strain sequencing project: providing services to taxonomists for standard genome sequencing and annotation.</title>
        <authorList>
            <consortium name="The Broad Institute Genomics Platform"/>
            <consortium name="The Broad Institute Genome Sequencing Center for Infectious Disease"/>
            <person name="Wu L."/>
            <person name="Ma J."/>
        </authorList>
    </citation>
    <scope>NUCLEOTIDE SEQUENCE [LARGE SCALE GENOMIC DNA]</scope>
    <source>
        <strain evidence="3">KCTC 42456</strain>
    </source>
</reference>
<feature type="signal peptide" evidence="1">
    <location>
        <begin position="1"/>
        <end position="21"/>
    </location>
</feature>
<evidence type="ECO:0008006" key="4">
    <source>
        <dbReference type="Google" id="ProtNLM"/>
    </source>
</evidence>